<proteinExistence type="predicted"/>
<accession>A0A4R8VA82</accession>
<name>A0A4R8VA82_9MICO</name>
<dbReference type="Proteomes" id="UP000298488">
    <property type="component" value="Unassembled WGS sequence"/>
</dbReference>
<dbReference type="RefSeq" id="WP_104095998.1">
    <property type="nucleotide sequence ID" value="NZ_JACHBP010000001.1"/>
</dbReference>
<dbReference type="AlphaFoldDB" id="A0A4R8VA82"/>
<sequence>MKQNELVWRTLVDRSIKGHRRWDSFADLAYASGVPWATARFACLKLLDIGALTSYRGGGLSVVSPEKVLTVACGARNLSADTVAWTSQGALDGHSVVWGGPDAAVHHLGGANTVAHIDARVAYISASITDLPKGKDVRVLHMDARAAREWDGFSSVAQTFVDLFATPGWQASEFRFALRDRFFAGRDWDQEAG</sequence>
<evidence type="ECO:0000313" key="2">
    <source>
        <dbReference type="Proteomes" id="UP000298488"/>
    </source>
</evidence>
<evidence type="ECO:0000313" key="1">
    <source>
        <dbReference type="EMBL" id="TFB80131.1"/>
    </source>
</evidence>
<organism evidence="1 2">
    <name type="scientific">Terrimesophilobacter mesophilus</name>
    <dbReference type="NCBI Taxonomy" id="433647"/>
    <lineage>
        <taxon>Bacteria</taxon>
        <taxon>Bacillati</taxon>
        <taxon>Actinomycetota</taxon>
        <taxon>Actinomycetes</taxon>
        <taxon>Micrococcales</taxon>
        <taxon>Microbacteriaceae</taxon>
        <taxon>Terrimesophilobacter</taxon>
    </lineage>
</organism>
<protein>
    <recommendedName>
        <fullName evidence="3">Transcriptional regulator, AbiEi antitoxin, Type IV TA system</fullName>
    </recommendedName>
</protein>
<reference evidence="1 2" key="1">
    <citation type="submission" date="2019-03" db="EMBL/GenBank/DDBJ databases">
        <title>Genomics of glacier-inhabiting Cryobacterium strains.</title>
        <authorList>
            <person name="Liu Q."/>
            <person name="Xin Y.-H."/>
        </authorList>
    </citation>
    <scope>NUCLEOTIDE SEQUENCE [LARGE SCALE GENOMIC DNA]</scope>
    <source>
        <strain evidence="1 2">CGMCC 1.10440</strain>
    </source>
</reference>
<keyword evidence="2" id="KW-1185">Reference proteome</keyword>
<dbReference type="EMBL" id="SOFI01000003">
    <property type="protein sequence ID" value="TFB80131.1"/>
    <property type="molecule type" value="Genomic_DNA"/>
</dbReference>
<evidence type="ECO:0008006" key="3">
    <source>
        <dbReference type="Google" id="ProtNLM"/>
    </source>
</evidence>
<comment type="caution">
    <text evidence="1">The sequence shown here is derived from an EMBL/GenBank/DDBJ whole genome shotgun (WGS) entry which is preliminary data.</text>
</comment>
<dbReference type="OrthoDB" id="5059533at2"/>
<gene>
    <name evidence="1" type="ORF">E3N84_08825</name>
</gene>